<proteinExistence type="predicted"/>
<dbReference type="SUPFAM" id="SSF55120">
    <property type="entry name" value="Pseudouridine synthase"/>
    <property type="match status" value="1"/>
</dbReference>
<dbReference type="AlphaFoldDB" id="A0A075AQL8"/>
<reference evidence="2 3" key="1">
    <citation type="journal article" date="2013" name="Curr. Biol.">
        <title>Shared signatures of parasitism and phylogenomics unite Cryptomycota and microsporidia.</title>
        <authorList>
            <person name="James T.Y."/>
            <person name="Pelin A."/>
            <person name="Bonen L."/>
            <person name="Ahrendt S."/>
            <person name="Sain D."/>
            <person name="Corradi N."/>
            <person name="Stajich J.E."/>
        </authorList>
    </citation>
    <scope>NUCLEOTIDE SEQUENCE [LARGE SCALE GENOMIC DNA]</scope>
    <source>
        <strain evidence="2 3">CSF55</strain>
    </source>
</reference>
<dbReference type="GO" id="GO:0003723">
    <property type="term" value="F:RNA binding"/>
    <property type="evidence" value="ECO:0007669"/>
    <property type="project" value="InterPro"/>
</dbReference>
<organism evidence="2 3">
    <name type="scientific">Rozella allomycis (strain CSF55)</name>
    <dbReference type="NCBI Taxonomy" id="988480"/>
    <lineage>
        <taxon>Eukaryota</taxon>
        <taxon>Fungi</taxon>
        <taxon>Fungi incertae sedis</taxon>
        <taxon>Cryptomycota</taxon>
        <taxon>Cryptomycota incertae sedis</taxon>
        <taxon>Rozella</taxon>
    </lineage>
</organism>
<dbReference type="Proteomes" id="UP000030755">
    <property type="component" value="Unassembled WGS sequence"/>
</dbReference>
<gene>
    <name evidence="2" type="ORF">O9G_001474</name>
</gene>
<accession>A0A075AQL8</accession>
<dbReference type="GO" id="GO:0001522">
    <property type="term" value="P:pseudouridine synthesis"/>
    <property type="evidence" value="ECO:0007669"/>
    <property type="project" value="InterPro"/>
</dbReference>
<evidence type="ECO:0000313" key="2">
    <source>
        <dbReference type="EMBL" id="EPZ31000.1"/>
    </source>
</evidence>
<dbReference type="HOGENOM" id="CLU_463191_0_0_1"/>
<sequence>MPDMYSNDKRYSSEYTERFPIVNHPTTKTPRGVSRVIQGSGYTISNQDNKSAIYPNPSEDIYTAKLDKTYEVLPAECNPSIDSQKSTPYTKDFDSVLQQKLAFGYCGEQSYETTNIYFSKNLLSLKDFVDPAKSLPEIQTMESGYSKKTKGNETFVHKSFDSYHPLPLINKRIVYEKDFKKSLNSDVYTKNINRNEAFERLNSYSIGKKQVAGSAKDFNPTYLYYPTTMNTGITEQKDKYVQPNVQNQLSCPIKLKGNIDQSGYTEGNTNQIKEYYEVYFRWDLLVLTSIQYQSTLAKLRFVRIPNKRTVEGTLIEACKSLDYLEPIRNNHKLTKVEGIPKGSHALQYFMSGWIKIPKDKSVTFQKMTERLNSLLPPDLWVYDIKEMSYGFNSANRSTVIYEINIPTYCLESVVDSKKLDELIVAMTSAYLSKQPGRVDQVLNCTYEDMNSYRIDPHTLHSFKFFLYNCIGEHHFHNFSKGVLPGEGKMIIDFIEVQNLYISKGIEWARILFRGENFKPLMVQKLIGYAVLLSRTKANHALVRFSNFNDNTSEKYRIRSSDYKTSSDKKRALLINPYLDELEEKFEIIR</sequence>
<keyword evidence="3" id="KW-1185">Reference proteome</keyword>
<keyword evidence="1" id="KW-0413">Isomerase</keyword>
<dbReference type="EMBL" id="KE561324">
    <property type="protein sequence ID" value="EPZ31000.1"/>
    <property type="molecule type" value="Genomic_DNA"/>
</dbReference>
<dbReference type="Gene3D" id="3.30.70.580">
    <property type="entry name" value="Pseudouridine synthase I, catalytic domain, N-terminal subdomain"/>
    <property type="match status" value="1"/>
</dbReference>
<dbReference type="InterPro" id="IPR020095">
    <property type="entry name" value="PsdUridine_synth_TruA_C"/>
</dbReference>
<dbReference type="InterPro" id="IPR020094">
    <property type="entry name" value="TruA/RsuA/RluB/E/F_N"/>
</dbReference>
<dbReference type="GO" id="GO:0009982">
    <property type="term" value="F:pseudouridine synthase activity"/>
    <property type="evidence" value="ECO:0007669"/>
    <property type="project" value="InterPro"/>
</dbReference>
<protein>
    <submittedName>
        <fullName evidence="2">Uncharacterized protein</fullName>
    </submittedName>
</protein>
<dbReference type="OrthoDB" id="10256309at2759"/>
<name>A0A075AQL8_ROZAC</name>
<dbReference type="STRING" id="988480.A0A075AQL8"/>
<dbReference type="Gene3D" id="3.30.70.660">
    <property type="entry name" value="Pseudouridine synthase I, catalytic domain, C-terminal subdomain"/>
    <property type="match status" value="1"/>
</dbReference>
<evidence type="ECO:0000256" key="1">
    <source>
        <dbReference type="ARBA" id="ARBA00023235"/>
    </source>
</evidence>
<evidence type="ECO:0000313" key="3">
    <source>
        <dbReference type="Proteomes" id="UP000030755"/>
    </source>
</evidence>
<dbReference type="InterPro" id="IPR020103">
    <property type="entry name" value="PsdUridine_synth_cat_dom_sf"/>
</dbReference>